<dbReference type="RefSeq" id="WP_202198287.1">
    <property type="nucleotide sequence ID" value="NZ_BAAATO010000011.1"/>
</dbReference>
<comment type="subcellular location">
    <subcellularLocation>
        <location evidence="1">Membrane</location>
        <topology evidence="1">Multi-pass membrane protein</topology>
    </subcellularLocation>
</comment>
<keyword evidence="6 8" id="KW-0472">Membrane</keyword>
<name>A0ABQ3T6B0_9ACTN</name>
<keyword evidence="3 8" id="KW-0812">Transmembrane</keyword>
<feature type="transmembrane region" description="Helical" evidence="8">
    <location>
        <begin position="68"/>
        <end position="88"/>
    </location>
</feature>
<feature type="transmembrane region" description="Helical" evidence="8">
    <location>
        <begin position="313"/>
        <end position="332"/>
    </location>
</feature>
<comment type="caution">
    <text evidence="10">The sequence shown here is derived from an EMBL/GenBank/DDBJ whole genome shotgun (WGS) entry which is preliminary data.</text>
</comment>
<reference evidence="11" key="1">
    <citation type="submission" date="2023-07" db="EMBL/GenBank/DDBJ databases">
        <title>Whole genome shotgun sequence of Streptomyces spororaveus NBRC 15456.</title>
        <authorList>
            <person name="Komaki H."/>
            <person name="Tamura T."/>
        </authorList>
    </citation>
    <scope>NUCLEOTIDE SEQUENCE [LARGE SCALE GENOMIC DNA]</scope>
    <source>
        <strain evidence="11">NBRC 15456</strain>
    </source>
</reference>
<feature type="region of interest" description="Disordered" evidence="7">
    <location>
        <begin position="398"/>
        <end position="424"/>
    </location>
</feature>
<dbReference type="PANTHER" id="PTHR32468">
    <property type="entry name" value="CATION/H + ANTIPORTER"/>
    <property type="match status" value="1"/>
</dbReference>
<feature type="transmembrane region" description="Helical" evidence="8">
    <location>
        <begin position="168"/>
        <end position="191"/>
    </location>
</feature>
<organism evidence="10 11">
    <name type="scientific">Streptomyces spororaveus</name>
    <dbReference type="NCBI Taxonomy" id="284039"/>
    <lineage>
        <taxon>Bacteria</taxon>
        <taxon>Bacillati</taxon>
        <taxon>Actinomycetota</taxon>
        <taxon>Actinomycetes</taxon>
        <taxon>Kitasatosporales</taxon>
        <taxon>Streptomycetaceae</taxon>
        <taxon>Streptomyces</taxon>
    </lineage>
</organism>
<keyword evidence="11" id="KW-1185">Reference proteome</keyword>
<evidence type="ECO:0000313" key="11">
    <source>
        <dbReference type="Proteomes" id="UP000608522"/>
    </source>
</evidence>
<feature type="transmembrane region" description="Helical" evidence="8">
    <location>
        <begin position="100"/>
        <end position="123"/>
    </location>
</feature>
<dbReference type="Proteomes" id="UP000608522">
    <property type="component" value="Unassembled WGS sequence"/>
</dbReference>
<feature type="transmembrane region" description="Helical" evidence="8">
    <location>
        <begin position="6"/>
        <end position="26"/>
    </location>
</feature>
<feature type="transmembrane region" description="Helical" evidence="8">
    <location>
        <begin position="135"/>
        <end position="156"/>
    </location>
</feature>
<feature type="transmembrane region" description="Helical" evidence="8">
    <location>
        <begin position="233"/>
        <end position="250"/>
    </location>
</feature>
<evidence type="ECO:0000313" key="10">
    <source>
        <dbReference type="EMBL" id="GHI75931.1"/>
    </source>
</evidence>
<evidence type="ECO:0000256" key="4">
    <source>
        <dbReference type="ARBA" id="ARBA00022989"/>
    </source>
</evidence>
<feature type="transmembrane region" description="Helical" evidence="8">
    <location>
        <begin position="197"/>
        <end position="221"/>
    </location>
</feature>
<dbReference type="Pfam" id="PF00999">
    <property type="entry name" value="Na_H_Exchanger"/>
    <property type="match status" value="1"/>
</dbReference>
<accession>A0ABQ3T6B0</accession>
<feature type="transmembrane region" description="Helical" evidence="8">
    <location>
        <begin position="38"/>
        <end position="56"/>
    </location>
</feature>
<evidence type="ECO:0000256" key="1">
    <source>
        <dbReference type="ARBA" id="ARBA00004141"/>
    </source>
</evidence>
<evidence type="ECO:0000256" key="8">
    <source>
        <dbReference type="SAM" id="Phobius"/>
    </source>
</evidence>
<gene>
    <name evidence="10" type="ORF">Sspor_14920</name>
</gene>
<feature type="domain" description="Cation/H+ exchanger transmembrane" evidence="9">
    <location>
        <begin position="24"/>
        <end position="395"/>
    </location>
</feature>
<evidence type="ECO:0000256" key="3">
    <source>
        <dbReference type="ARBA" id="ARBA00022692"/>
    </source>
</evidence>
<evidence type="ECO:0000259" key="9">
    <source>
        <dbReference type="Pfam" id="PF00999"/>
    </source>
</evidence>
<evidence type="ECO:0000256" key="6">
    <source>
        <dbReference type="ARBA" id="ARBA00023136"/>
    </source>
</evidence>
<dbReference type="InterPro" id="IPR006153">
    <property type="entry name" value="Cation/H_exchanger_TM"/>
</dbReference>
<keyword evidence="5" id="KW-0406">Ion transport</keyword>
<keyword evidence="4 8" id="KW-1133">Transmembrane helix</keyword>
<evidence type="ECO:0000256" key="2">
    <source>
        <dbReference type="ARBA" id="ARBA00022448"/>
    </source>
</evidence>
<keyword evidence="2" id="KW-0813">Transport</keyword>
<proteinExistence type="predicted"/>
<protein>
    <recommendedName>
        <fullName evidence="9">Cation/H+ exchanger transmembrane domain-containing protein</fullName>
    </recommendedName>
</protein>
<evidence type="ECO:0000256" key="5">
    <source>
        <dbReference type="ARBA" id="ARBA00023065"/>
    </source>
</evidence>
<evidence type="ECO:0000256" key="7">
    <source>
        <dbReference type="SAM" id="MobiDB-lite"/>
    </source>
</evidence>
<dbReference type="InterPro" id="IPR050794">
    <property type="entry name" value="CPA2_transporter"/>
</dbReference>
<dbReference type="EMBL" id="BNED01000005">
    <property type="protein sequence ID" value="GHI75931.1"/>
    <property type="molecule type" value="Genomic_DNA"/>
</dbReference>
<dbReference type="Gene3D" id="1.20.1530.20">
    <property type="match status" value="1"/>
</dbReference>
<sequence length="424" mass="43059">MSDPLVSLLVAVPAVVLSCQAAGRAVRLIGQPPVIGEILAGILIGPSLLGTLAPGIQQQLLPPSVLPVTSALGSLGLLAFLFLIGLELDLRALRGARSSVISVSLGGLVLPLALGGALAAAMYPYLAPPGVERLPFILFVAVALSITAFPVLARILSDQGLDATPLGTFALACAALDDALAWCLLTAVISLSTAGTALAALTTLALAAVWAAALTLLRPALGKALLRAGRTSDDLVLAALVAGLCLSAYATARIGVHPAIGAFLFGASAPRSLPAVERGAARLRAVFLPLLLPFFFVDTGLHTDFSTLPAGQWGWGAAILAVAVLGKWGGAAGAARLTGADWRWAAAVGTLMNCRGLTELVVLGIGLQLGIISPELFTLLVVMAVITTGATAPIMRRLTGRDPRMSPPAPGHSPALGKEREATG</sequence>
<feature type="transmembrane region" description="Helical" evidence="8">
    <location>
        <begin position="344"/>
        <end position="370"/>
    </location>
</feature>
<dbReference type="InterPro" id="IPR038770">
    <property type="entry name" value="Na+/solute_symporter_sf"/>
</dbReference>
<dbReference type="PANTHER" id="PTHR32468:SF0">
    <property type="entry name" value="K(+)_H(+) ANTIPORTER 1"/>
    <property type="match status" value="1"/>
</dbReference>
<feature type="transmembrane region" description="Helical" evidence="8">
    <location>
        <begin position="376"/>
        <end position="395"/>
    </location>
</feature>